<comment type="caution">
    <text evidence="1">The sequence shown here is derived from an EMBL/GenBank/DDBJ whole genome shotgun (WGS) entry which is preliminary data.</text>
</comment>
<evidence type="ECO:0000313" key="2">
    <source>
        <dbReference type="Proteomes" id="UP000548582"/>
    </source>
</evidence>
<name>A0A848EIW2_9PROT</name>
<dbReference type="AlphaFoldDB" id="A0A848EIW2"/>
<dbReference type="EMBL" id="JABBKX010000007">
    <property type="protein sequence ID" value="NMJ43340.1"/>
    <property type="molecule type" value="Genomic_DNA"/>
</dbReference>
<reference evidence="1 2" key="1">
    <citation type="submission" date="2020-03" db="EMBL/GenBank/DDBJ databases">
        <authorList>
            <person name="Sun Q."/>
        </authorList>
    </citation>
    <scope>NUCLEOTIDE SEQUENCE [LARGE SCALE GENOMIC DNA]</scope>
    <source>
        <strain evidence="1 2">JC162</strain>
    </source>
</reference>
<evidence type="ECO:0000313" key="1">
    <source>
        <dbReference type="EMBL" id="NMJ43340.1"/>
    </source>
</evidence>
<proteinExistence type="predicted"/>
<accession>A0A848EIW2</accession>
<protein>
    <submittedName>
        <fullName evidence="1">DUF2459 domain-containing protein</fullName>
    </submittedName>
</protein>
<keyword evidence="2" id="KW-1185">Reference proteome</keyword>
<dbReference type="RefSeq" id="WP_170055540.1">
    <property type="nucleotide sequence ID" value="NZ_JABBKX010000007.1"/>
</dbReference>
<dbReference type="Pfam" id="PF09601">
    <property type="entry name" value="DUF2459"/>
    <property type="match status" value="1"/>
</dbReference>
<gene>
    <name evidence="1" type="ORF">GWK16_18975</name>
</gene>
<dbReference type="InterPro" id="IPR011727">
    <property type="entry name" value="CHP02117"/>
</dbReference>
<organism evidence="1 2">
    <name type="scientific">Neoroseomonas marina</name>
    <dbReference type="NCBI Taxonomy" id="1232220"/>
    <lineage>
        <taxon>Bacteria</taxon>
        <taxon>Pseudomonadati</taxon>
        <taxon>Pseudomonadota</taxon>
        <taxon>Alphaproteobacteria</taxon>
        <taxon>Acetobacterales</taxon>
        <taxon>Acetobacteraceae</taxon>
        <taxon>Neoroseomonas</taxon>
    </lineage>
</organism>
<sequence length="204" mass="20420">MPARRVVLAALLGGCAAEPPPSPPRPLGPLAVTVSAESWHTDLCLRAEDLGGTRLAPLPAAAPGAAAFALGFGLESWMRAARPGSGEALAALTGGPAVIWLRALPGPVPAGAEEVVSLRLPPSGLAAIAAFVAGQLAEPLPAALPTGGAVLLACRLAYAPGFTCNTWVMRALAEGGLPVPVAGIRLRNAAMAALRAEAARQTRA</sequence>
<dbReference type="Proteomes" id="UP000548582">
    <property type="component" value="Unassembled WGS sequence"/>
</dbReference>